<organism evidence="2 3">
    <name type="scientific">Klebsiella pneumoniae</name>
    <dbReference type="NCBI Taxonomy" id="573"/>
    <lineage>
        <taxon>Bacteria</taxon>
        <taxon>Pseudomonadati</taxon>
        <taxon>Pseudomonadota</taxon>
        <taxon>Gammaproteobacteria</taxon>
        <taxon>Enterobacterales</taxon>
        <taxon>Enterobacteriaceae</taxon>
        <taxon>Klebsiella/Raoultella group</taxon>
        <taxon>Klebsiella</taxon>
        <taxon>Klebsiella pneumoniae complex</taxon>
    </lineage>
</organism>
<gene>
    <name evidence="2" type="ORF">IE996_31160</name>
</gene>
<feature type="compositionally biased region" description="Basic residues" evidence="1">
    <location>
        <begin position="105"/>
        <end position="116"/>
    </location>
</feature>
<comment type="caution">
    <text evidence="2">The sequence shown here is derived from an EMBL/GenBank/DDBJ whole genome shotgun (WGS) entry which is preliminary data.</text>
</comment>
<reference evidence="2" key="1">
    <citation type="submission" date="2020-07" db="EMBL/GenBank/DDBJ databases">
        <title>Clinical and genomic characterization of carbapenemase-producing Enterobacterales causing secondary infections during the COVID-19 crisis at a New York City hospital.</title>
        <authorList>
            <person name="Gomez-Simmonds A."/>
            <person name="Annavajhala M.K."/>
            <person name="Uhlemann A.-C."/>
        </authorList>
    </citation>
    <scope>NUCLEOTIDE SEQUENCE</scope>
    <source>
        <strain evidence="2">NK1677</strain>
    </source>
</reference>
<feature type="region of interest" description="Disordered" evidence="1">
    <location>
        <begin position="87"/>
        <end position="120"/>
    </location>
</feature>
<feature type="compositionally biased region" description="Basic and acidic residues" evidence="1">
    <location>
        <begin position="87"/>
        <end position="99"/>
    </location>
</feature>
<proteinExistence type="predicted"/>
<dbReference type="Proteomes" id="UP000616340">
    <property type="component" value="Unassembled WGS sequence"/>
</dbReference>
<name>A0A927DMU0_KLEPN</name>
<evidence type="ECO:0000313" key="3">
    <source>
        <dbReference type="Proteomes" id="UP000616340"/>
    </source>
</evidence>
<dbReference type="EMBL" id="JACXTN010000007">
    <property type="protein sequence ID" value="MBD3710060.1"/>
    <property type="molecule type" value="Genomic_DNA"/>
</dbReference>
<sequence>MLIPALICLITVVSVLHSELEAVQTAFLLPKLFHKAPFNQEDMRTGQRWCAGDMTTVCEMTEQISFLTNAILLILIAGKRPSKRADVRQHTLEGLDLQRDPTSPRGRKKRKIKKEKKNMPKMCTVATHAERGAGAKALQGYKACCLTL</sequence>
<dbReference type="AlphaFoldDB" id="A0A927DMU0"/>
<accession>A0A927DMU0</accession>
<protein>
    <submittedName>
        <fullName evidence="2">Uncharacterized protein</fullName>
    </submittedName>
</protein>
<evidence type="ECO:0000256" key="1">
    <source>
        <dbReference type="SAM" id="MobiDB-lite"/>
    </source>
</evidence>
<evidence type="ECO:0000313" key="2">
    <source>
        <dbReference type="EMBL" id="MBD3710060.1"/>
    </source>
</evidence>